<dbReference type="RefSeq" id="WP_338690145.1">
    <property type="nucleotide sequence ID" value="NZ_AP024702.1"/>
</dbReference>
<evidence type="ECO:0000313" key="2">
    <source>
        <dbReference type="Proteomes" id="UP001374893"/>
    </source>
</evidence>
<organism evidence="1 2">
    <name type="scientific">Haloferula helveola</name>
    <dbReference type="NCBI Taxonomy" id="490095"/>
    <lineage>
        <taxon>Bacteria</taxon>
        <taxon>Pseudomonadati</taxon>
        <taxon>Verrucomicrobiota</taxon>
        <taxon>Verrucomicrobiia</taxon>
        <taxon>Verrucomicrobiales</taxon>
        <taxon>Verrucomicrobiaceae</taxon>
        <taxon>Haloferula</taxon>
    </lineage>
</organism>
<evidence type="ECO:0000313" key="1">
    <source>
        <dbReference type="EMBL" id="BCX47767.1"/>
    </source>
</evidence>
<name>A0ABM7REJ8_9BACT</name>
<accession>A0ABM7REJ8</accession>
<proteinExistence type="predicted"/>
<dbReference type="EMBL" id="AP024702">
    <property type="protein sequence ID" value="BCX47767.1"/>
    <property type="molecule type" value="Genomic_DNA"/>
</dbReference>
<reference evidence="1 2" key="1">
    <citation type="submission" date="2021-06" db="EMBL/GenBank/DDBJ databases">
        <title>Complete genome of Haloferula helveola possessing various polysaccharide degrading enzymes.</title>
        <authorList>
            <person name="Takami H."/>
            <person name="Huang C."/>
            <person name="Hamasaki K."/>
        </authorList>
    </citation>
    <scope>NUCLEOTIDE SEQUENCE [LARGE SCALE GENOMIC DNA]</scope>
    <source>
        <strain evidence="1 2">CN-1</strain>
    </source>
</reference>
<dbReference type="Proteomes" id="UP001374893">
    <property type="component" value="Chromosome"/>
</dbReference>
<sequence>MEKIAIKRALESEGIPPLIEDRDEALAVFEAILNRGRAFYPDADEASPRRSRICRVVPLKES</sequence>
<gene>
    <name evidence="1" type="ORF">HAHE_16750</name>
</gene>
<protein>
    <submittedName>
        <fullName evidence="1">Uncharacterized protein</fullName>
    </submittedName>
</protein>
<keyword evidence="2" id="KW-1185">Reference proteome</keyword>